<evidence type="ECO:0000256" key="1">
    <source>
        <dbReference type="ARBA" id="ARBA00022714"/>
    </source>
</evidence>
<sequence length="89" mass="9890">MAESAPPSAGPIPLELPAGVHQLCRCGRSRHGWICDGAHLGSGWVSRELRLDQASSVMVCGCGLSHRYPLCDGRHARSAGRRRWWRWWA</sequence>
<comment type="caution">
    <text evidence="6">The sequence shown here is derived from an EMBL/GenBank/DDBJ whole genome shotgun (WGS) entry which is preliminary data.</text>
</comment>
<organism evidence="6 7">
    <name type="scientific">Cyanobium gracile UHCC 0281</name>
    <dbReference type="NCBI Taxonomy" id="3110309"/>
    <lineage>
        <taxon>Bacteria</taxon>
        <taxon>Bacillati</taxon>
        <taxon>Cyanobacteriota</taxon>
        <taxon>Cyanophyceae</taxon>
        <taxon>Synechococcales</taxon>
        <taxon>Prochlorococcaceae</taxon>
        <taxon>Cyanobium</taxon>
    </lineage>
</organism>
<evidence type="ECO:0000259" key="5">
    <source>
        <dbReference type="SMART" id="SM00704"/>
    </source>
</evidence>
<dbReference type="Proteomes" id="UP001302329">
    <property type="component" value="Unassembled WGS sequence"/>
</dbReference>
<keyword evidence="4" id="KW-0411">Iron-sulfur</keyword>
<dbReference type="SMART" id="SM00704">
    <property type="entry name" value="ZnF_CDGSH"/>
    <property type="match status" value="2"/>
</dbReference>
<evidence type="ECO:0000256" key="3">
    <source>
        <dbReference type="ARBA" id="ARBA00023004"/>
    </source>
</evidence>
<dbReference type="PANTHER" id="PTHR46491:SF3">
    <property type="entry name" value="CDGSH IRON-SULFUR DOMAIN-CONTAINING PROTEIN 3, MITOCHONDRIAL"/>
    <property type="match status" value="1"/>
</dbReference>
<dbReference type="EMBL" id="JAYGHY010000058">
    <property type="protein sequence ID" value="MEA5443631.1"/>
    <property type="molecule type" value="Genomic_DNA"/>
</dbReference>
<keyword evidence="7" id="KW-1185">Reference proteome</keyword>
<dbReference type="Gene3D" id="3.40.5.90">
    <property type="entry name" value="CDGSH iron-sulfur domain, mitoNEET-type"/>
    <property type="match status" value="2"/>
</dbReference>
<dbReference type="RefSeq" id="WP_323357612.1">
    <property type="nucleotide sequence ID" value="NZ_JAYGHY010000058.1"/>
</dbReference>
<protein>
    <submittedName>
        <fullName evidence="6">CDGSH iron-sulfur domain-containing protein</fullName>
    </submittedName>
</protein>
<evidence type="ECO:0000256" key="2">
    <source>
        <dbReference type="ARBA" id="ARBA00022723"/>
    </source>
</evidence>
<proteinExistence type="predicted"/>
<evidence type="ECO:0000256" key="4">
    <source>
        <dbReference type="ARBA" id="ARBA00023014"/>
    </source>
</evidence>
<name>A0ABU5SYM8_9CYAN</name>
<keyword evidence="2" id="KW-0479">Metal-binding</keyword>
<reference evidence="6 7" key="1">
    <citation type="submission" date="2023-12" db="EMBL/GenBank/DDBJ databases">
        <title>Baltic Sea Cyanobacteria.</title>
        <authorList>
            <person name="Delbaje E."/>
            <person name="Fewer D.P."/>
            <person name="Shishido T.K."/>
        </authorList>
    </citation>
    <scope>NUCLEOTIDE SEQUENCE [LARGE SCALE GENOMIC DNA]</scope>
    <source>
        <strain evidence="6 7">UHCC 0281</strain>
    </source>
</reference>
<evidence type="ECO:0000313" key="7">
    <source>
        <dbReference type="Proteomes" id="UP001302329"/>
    </source>
</evidence>
<keyword evidence="1" id="KW-0001">2Fe-2S</keyword>
<keyword evidence="3" id="KW-0408">Iron</keyword>
<accession>A0ABU5SYM8</accession>
<gene>
    <name evidence="6" type="ORF">VB739_13805</name>
</gene>
<dbReference type="InterPro" id="IPR018967">
    <property type="entry name" value="FeS-contain_CDGSH-typ"/>
</dbReference>
<feature type="domain" description="Iron-binding zinc finger CDGSH type" evidence="5">
    <location>
        <begin position="47"/>
        <end position="81"/>
    </location>
</feature>
<evidence type="ECO:0000313" key="6">
    <source>
        <dbReference type="EMBL" id="MEA5443631.1"/>
    </source>
</evidence>
<dbReference type="InterPro" id="IPR042216">
    <property type="entry name" value="MitoNEET_CISD"/>
</dbReference>
<feature type="domain" description="Iron-binding zinc finger CDGSH type" evidence="5">
    <location>
        <begin position="9"/>
        <end position="45"/>
    </location>
</feature>
<dbReference type="PANTHER" id="PTHR46491">
    <property type="entry name" value="CDGSH IRON SULFUR DOMAIN PROTEIN HOMOLOG"/>
    <property type="match status" value="1"/>
</dbReference>
<dbReference type="InterPro" id="IPR052950">
    <property type="entry name" value="CISD"/>
</dbReference>